<gene>
    <name evidence="2" type="ORF">D3H35_24495</name>
</gene>
<organism evidence="2 3">
    <name type="scientific">Cohnella faecalis</name>
    <dbReference type="NCBI Taxonomy" id="2315694"/>
    <lineage>
        <taxon>Bacteria</taxon>
        <taxon>Bacillati</taxon>
        <taxon>Bacillota</taxon>
        <taxon>Bacilli</taxon>
        <taxon>Bacillales</taxon>
        <taxon>Paenibacillaceae</taxon>
        <taxon>Cohnella</taxon>
    </lineage>
</organism>
<reference evidence="2 3" key="1">
    <citation type="submission" date="2018-09" db="EMBL/GenBank/DDBJ databases">
        <title>Cohnella cavernae sp. nov., isolated from a karst cave.</title>
        <authorList>
            <person name="Zhu H."/>
        </authorList>
    </citation>
    <scope>NUCLEOTIDE SEQUENCE [LARGE SCALE GENOMIC DNA]</scope>
    <source>
        <strain evidence="2 3">K2E09-144</strain>
    </source>
</reference>
<evidence type="ECO:0000313" key="3">
    <source>
        <dbReference type="Proteomes" id="UP000266340"/>
    </source>
</evidence>
<keyword evidence="3" id="KW-1185">Reference proteome</keyword>
<dbReference type="RefSeq" id="WP_119151769.1">
    <property type="nucleotide sequence ID" value="NZ_JBHSOV010000040.1"/>
</dbReference>
<dbReference type="Proteomes" id="UP000266340">
    <property type="component" value="Unassembled WGS sequence"/>
</dbReference>
<accession>A0A398CEB7</accession>
<dbReference type="EMBL" id="QXJM01000040">
    <property type="protein sequence ID" value="RIE01516.1"/>
    <property type="molecule type" value="Genomic_DNA"/>
</dbReference>
<dbReference type="AlphaFoldDB" id="A0A398CEB7"/>
<proteinExistence type="predicted"/>
<evidence type="ECO:0000313" key="2">
    <source>
        <dbReference type="EMBL" id="RIE01516.1"/>
    </source>
</evidence>
<protein>
    <submittedName>
        <fullName evidence="2">Uncharacterized protein</fullName>
    </submittedName>
</protein>
<dbReference type="OrthoDB" id="2680307at2"/>
<name>A0A398CEB7_9BACL</name>
<comment type="caution">
    <text evidence="2">The sequence shown here is derived from an EMBL/GenBank/DDBJ whole genome shotgun (WGS) entry which is preliminary data.</text>
</comment>
<feature type="region of interest" description="Disordered" evidence="1">
    <location>
        <begin position="140"/>
        <end position="159"/>
    </location>
</feature>
<evidence type="ECO:0000256" key="1">
    <source>
        <dbReference type="SAM" id="MobiDB-lite"/>
    </source>
</evidence>
<sequence>MVPFKKINSAKVNAEQPLVNAGSSLSLVRPLQDFLKDDKYVSEINEATVVEINGKLLLKLVVTVTDKDDYEQTETFLLKPDYRHPSSSYFKLLEVTGCMPGRGESLDVDSLVGQEVILSLKTVTKNGNVYTNIDNVEAVPDEEAVTEEADGSETVESEE</sequence>